<organism evidence="1 2">
    <name type="scientific">Gluconacetobacter dulcium</name>
    <dbReference type="NCBI Taxonomy" id="2729096"/>
    <lineage>
        <taxon>Bacteria</taxon>
        <taxon>Pseudomonadati</taxon>
        <taxon>Pseudomonadota</taxon>
        <taxon>Alphaproteobacteria</taxon>
        <taxon>Acetobacterales</taxon>
        <taxon>Acetobacteraceae</taxon>
        <taxon>Gluconacetobacter</taxon>
    </lineage>
</organism>
<evidence type="ECO:0000313" key="2">
    <source>
        <dbReference type="Proteomes" id="UP000530320"/>
    </source>
</evidence>
<dbReference type="RefSeq" id="WP_183007991.1">
    <property type="nucleotide sequence ID" value="NZ_JABEQP010000001.1"/>
</dbReference>
<proteinExistence type="predicted"/>
<accession>A0A7W4JXA2</accession>
<evidence type="ECO:0000313" key="1">
    <source>
        <dbReference type="EMBL" id="MBB2196400.1"/>
    </source>
</evidence>
<dbReference type="EMBL" id="JABEQP010000001">
    <property type="protein sequence ID" value="MBB2196400.1"/>
    <property type="molecule type" value="Genomic_DNA"/>
</dbReference>
<gene>
    <name evidence="1" type="ORF">HLH44_02785</name>
</gene>
<reference evidence="1 2" key="1">
    <citation type="submission" date="2020-04" db="EMBL/GenBank/DDBJ databases">
        <title>Description of novel Gluconacetobacter.</title>
        <authorList>
            <person name="Sombolestani A."/>
        </authorList>
    </citation>
    <scope>NUCLEOTIDE SEQUENCE [LARGE SCALE GENOMIC DNA]</scope>
    <source>
        <strain evidence="1 2">LMG 22058</strain>
    </source>
</reference>
<protein>
    <submittedName>
        <fullName evidence="1">Uncharacterized protein</fullName>
    </submittedName>
</protein>
<dbReference type="AlphaFoldDB" id="A0A7W4JXA2"/>
<sequence>MVLPGGALAVTWPAYATAIPARDEEGHILPCTAEALQGAEAADLFIRAVTAQPGVRAAVRMTKDRYRLDLLRRGLSPPAYAAGSGR</sequence>
<comment type="caution">
    <text evidence="1">The sequence shown here is derived from an EMBL/GenBank/DDBJ whole genome shotgun (WGS) entry which is preliminary data.</text>
</comment>
<name>A0A7W4JXA2_9PROT</name>
<dbReference type="Proteomes" id="UP000530320">
    <property type="component" value="Unassembled WGS sequence"/>
</dbReference>